<dbReference type="Pfam" id="PF02321">
    <property type="entry name" value="OEP"/>
    <property type="match status" value="2"/>
</dbReference>
<dbReference type="EMBL" id="JARVII010000024">
    <property type="protein sequence ID" value="MDG9700119.1"/>
    <property type="molecule type" value="Genomic_DNA"/>
</dbReference>
<keyword evidence="3" id="KW-0175">Coiled coil</keyword>
<evidence type="ECO:0000256" key="3">
    <source>
        <dbReference type="SAM" id="Coils"/>
    </source>
</evidence>
<dbReference type="Gene3D" id="1.20.1600.10">
    <property type="entry name" value="Outer membrane efflux proteins (OEP)"/>
    <property type="match status" value="1"/>
</dbReference>
<gene>
    <name evidence="4" type="ORF">QB898_10445</name>
</gene>
<keyword evidence="2" id="KW-0472">Membrane</keyword>
<dbReference type="SUPFAM" id="SSF56954">
    <property type="entry name" value="Outer membrane efflux proteins (OEP)"/>
    <property type="match status" value="1"/>
</dbReference>
<keyword evidence="2" id="KW-1134">Transmembrane beta strand</keyword>
<evidence type="ECO:0000256" key="2">
    <source>
        <dbReference type="RuleBase" id="RU362097"/>
    </source>
</evidence>
<name>A0AAW6RMH5_9BURK</name>
<comment type="caution">
    <text evidence="4">The sequence shown here is derived from an EMBL/GenBank/DDBJ whole genome shotgun (WGS) entry which is preliminary data.</text>
</comment>
<feature type="coiled-coil region" evidence="3">
    <location>
        <begin position="189"/>
        <end position="261"/>
    </location>
</feature>
<dbReference type="RefSeq" id="WP_279524904.1">
    <property type="nucleotide sequence ID" value="NZ_JARVII010000024.1"/>
</dbReference>
<dbReference type="AlphaFoldDB" id="A0AAW6RMH5"/>
<dbReference type="PANTHER" id="PTHR30203">
    <property type="entry name" value="OUTER MEMBRANE CATION EFFLUX PROTEIN"/>
    <property type="match status" value="1"/>
</dbReference>
<dbReference type="InterPro" id="IPR010131">
    <property type="entry name" value="MdtP/NodT-like"/>
</dbReference>
<dbReference type="NCBIfam" id="TIGR01845">
    <property type="entry name" value="outer_NodT"/>
    <property type="match status" value="1"/>
</dbReference>
<evidence type="ECO:0000313" key="4">
    <source>
        <dbReference type="EMBL" id="MDG9700119.1"/>
    </source>
</evidence>
<reference evidence="4 5" key="1">
    <citation type="submission" date="2023-04" db="EMBL/GenBank/DDBJ databases">
        <title>Ottowia paracancer sp. nov., isolated from human stomach.</title>
        <authorList>
            <person name="Song Y."/>
        </authorList>
    </citation>
    <scope>NUCLEOTIDE SEQUENCE [LARGE SCALE GENOMIC DNA]</scope>
    <source>
        <strain evidence="4 5">10c7w1</strain>
    </source>
</reference>
<keyword evidence="2" id="KW-0812">Transmembrane</keyword>
<feature type="signal peptide" evidence="2">
    <location>
        <begin position="1"/>
        <end position="22"/>
    </location>
</feature>
<protein>
    <submittedName>
        <fullName evidence="4">Efflux transporter outer membrane subunit</fullName>
    </submittedName>
</protein>
<keyword evidence="2" id="KW-0732">Signal</keyword>
<comment type="subcellular location">
    <subcellularLocation>
        <location evidence="2">Cell membrane</location>
        <topology evidence="2">Lipid-anchor</topology>
    </subcellularLocation>
</comment>
<evidence type="ECO:0000256" key="1">
    <source>
        <dbReference type="ARBA" id="ARBA00007613"/>
    </source>
</evidence>
<organism evidence="4 5">
    <name type="scientific">Ottowia cancrivicina</name>
    <dbReference type="NCBI Taxonomy" id="3040346"/>
    <lineage>
        <taxon>Bacteria</taxon>
        <taxon>Pseudomonadati</taxon>
        <taxon>Pseudomonadota</taxon>
        <taxon>Betaproteobacteria</taxon>
        <taxon>Burkholderiales</taxon>
        <taxon>Comamonadaceae</taxon>
        <taxon>Ottowia</taxon>
    </lineage>
</organism>
<dbReference type="Gene3D" id="2.20.200.10">
    <property type="entry name" value="Outer membrane efflux proteins (OEP)"/>
    <property type="match status" value="1"/>
</dbReference>
<proteinExistence type="inferred from homology"/>
<dbReference type="Proteomes" id="UP001237156">
    <property type="component" value="Unassembled WGS sequence"/>
</dbReference>
<dbReference type="GO" id="GO:0015562">
    <property type="term" value="F:efflux transmembrane transporter activity"/>
    <property type="evidence" value="ECO:0007669"/>
    <property type="project" value="InterPro"/>
</dbReference>
<dbReference type="PANTHER" id="PTHR30203:SF33">
    <property type="entry name" value="BLR4455 PROTEIN"/>
    <property type="match status" value="1"/>
</dbReference>
<keyword evidence="2" id="KW-0564">Palmitate</keyword>
<evidence type="ECO:0000313" key="5">
    <source>
        <dbReference type="Proteomes" id="UP001237156"/>
    </source>
</evidence>
<dbReference type="PROSITE" id="PS51257">
    <property type="entry name" value="PROKAR_LIPOPROTEIN"/>
    <property type="match status" value="1"/>
</dbReference>
<sequence length="478" mass="49845">MRSTPCAALLALAALLAACSQASRHETPAIDLPATWKTLPAAGAAKSDAAAPEGWISADQAARPLAANWWRDWQDPVLSALMEQAAAHNQTVAAAAASVRQAQALLEQQQAALWPTLGLQGSQQRSGGDARAAGGSGSLNLSASWAPDLWGRAASAASAQAAAVQASQADLAAARLAAQTSLAQSYFALREADAELALLDDIIEGYERSAAIAQRRFESGTVARTDALQAQNTLESARASRAALERNRHLAENAIAALTGQPAAAFSLPPARSLHDWQRALPAIPVDMPATLLLRRPDVAAAERAVAAANARIGVARAAWFPTLNLNASAGGSGATLADVISAPQLLWSLGLNLAQTLFDAGARSAAEKQAIAAHEQAAAAYRQRALTAMKEVQDQLATLQTLARQQRYAAASAENAAAIEQQMLNRYRAGLVAYTEVVTAQASALTARRSLMQLQLQRQQAAIALIQALGGGWQAPQ</sequence>
<feature type="chain" id="PRO_5043096724" evidence="2">
    <location>
        <begin position="23"/>
        <end position="478"/>
    </location>
</feature>
<keyword evidence="5" id="KW-1185">Reference proteome</keyword>
<keyword evidence="2" id="KW-0449">Lipoprotein</keyword>
<accession>A0AAW6RMH5</accession>
<comment type="similarity">
    <text evidence="1 2">Belongs to the outer membrane factor (OMF) (TC 1.B.17) family.</text>
</comment>
<dbReference type="InterPro" id="IPR003423">
    <property type="entry name" value="OMP_efflux"/>
</dbReference>
<dbReference type="GO" id="GO:0005886">
    <property type="term" value="C:plasma membrane"/>
    <property type="evidence" value="ECO:0007669"/>
    <property type="project" value="UniProtKB-SubCell"/>
</dbReference>